<organism evidence="2 3">
    <name type="scientific">Cuscuta europaea</name>
    <name type="common">European dodder</name>
    <dbReference type="NCBI Taxonomy" id="41803"/>
    <lineage>
        <taxon>Eukaryota</taxon>
        <taxon>Viridiplantae</taxon>
        <taxon>Streptophyta</taxon>
        <taxon>Embryophyta</taxon>
        <taxon>Tracheophyta</taxon>
        <taxon>Spermatophyta</taxon>
        <taxon>Magnoliopsida</taxon>
        <taxon>eudicotyledons</taxon>
        <taxon>Gunneridae</taxon>
        <taxon>Pentapetalae</taxon>
        <taxon>asterids</taxon>
        <taxon>lamiids</taxon>
        <taxon>Solanales</taxon>
        <taxon>Convolvulaceae</taxon>
        <taxon>Cuscuteae</taxon>
        <taxon>Cuscuta</taxon>
        <taxon>Cuscuta subgen. Cuscuta</taxon>
    </lineage>
</organism>
<evidence type="ECO:0000313" key="2">
    <source>
        <dbReference type="EMBL" id="CAH9069058.1"/>
    </source>
</evidence>
<keyword evidence="3" id="KW-1185">Reference proteome</keyword>
<feature type="compositionally biased region" description="Polar residues" evidence="1">
    <location>
        <begin position="319"/>
        <end position="330"/>
    </location>
</feature>
<sequence length="354" mass="38705">MASNDSSLSLSTILHMLTIKLSSSNFLLWKNQIVPLLSFQKLAGHIDGTTVPPPATVQVDAKTVPNPEFSSWQDNDQRALILLHSSLSEEAMSEVLGLKTSHEVWQALQSAYSHDSVERMQSLRDSLRHLQKGNLSVSDYGRQFKHICDKLAAIGHPVDENDKFHWFLCGLGSTFETFSIAQRTHTPRPSFRGLLAQAESHELFLKNMHPTNVPQAAFTANHHRGPPPGRGSSNNTRGRNNNNTRGGFSGGRGRGRRPPHCQLCRKDGHYASTCPDLASFANRSSPIDANLATAFHSQCHVNNNSPDWYVDTGATAHMTPTPSNLQSSQPYAGKDQVAFGNASSYQGHSSSGSG</sequence>
<dbReference type="SUPFAM" id="SSF57756">
    <property type="entry name" value="Retrovirus zinc finger-like domains"/>
    <property type="match status" value="1"/>
</dbReference>
<dbReference type="GO" id="GO:0008270">
    <property type="term" value="F:zinc ion binding"/>
    <property type="evidence" value="ECO:0007669"/>
    <property type="project" value="InterPro"/>
</dbReference>
<accession>A0A9P1E073</accession>
<feature type="compositionally biased region" description="Low complexity" evidence="1">
    <location>
        <begin position="230"/>
        <end position="246"/>
    </location>
</feature>
<dbReference type="InterPro" id="IPR036875">
    <property type="entry name" value="Znf_CCHC_sf"/>
</dbReference>
<feature type="region of interest" description="Disordered" evidence="1">
    <location>
        <begin position="319"/>
        <end position="354"/>
    </location>
</feature>
<evidence type="ECO:0000313" key="3">
    <source>
        <dbReference type="Proteomes" id="UP001152484"/>
    </source>
</evidence>
<dbReference type="OrthoDB" id="1306133at2759"/>
<dbReference type="GO" id="GO:0003676">
    <property type="term" value="F:nucleic acid binding"/>
    <property type="evidence" value="ECO:0007669"/>
    <property type="project" value="InterPro"/>
</dbReference>
<protein>
    <recommendedName>
        <fullName evidence="4">Zinc finger, CCHC-type, Gag-polypeptide of LTR copia-type</fullName>
    </recommendedName>
</protein>
<comment type="caution">
    <text evidence="2">The sequence shown here is derived from an EMBL/GenBank/DDBJ whole genome shotgun (WGS) entry which is preliminary data.</text>
</comment>
<dbReference type="Pfam" id="PF14223">
    <property type="entry name" value="Retrotran_gag_2"/>
    <property type="match status" value="1"/>
</dbReference>
<name>A0A9P1E073_CUSEU</name>
<gene>
    <name evidence="2" type="ORF">CEURO_LOCUS3058</name>
</gene>
<evidence type="ECO:0000256" key="1">
    <source>
        <dbReference type="SAM" id="MobiDB-lite"/>
    </source>
</evidence>
<proteinExistence type="predicted"/>
<dbReference type="Proteomes" id="UP001152484">
    <property type="component" value="Unassembled WGS sequence"/>
</dbReference>
<dbReference type="AlphaFoldDB" id="A0A9P1E073"/>
<evidence type="ECO:0008006" key="4">
    <source>
        <dbReference type="Google" id="ProtNLM"/>
    </source>
</evidence>
<feature type="region of interest" description="Disordered" evidence="1">
    <location>
        <begin position="217"/>
        <end position="259"/>
    </location>
</feature>
<reference evidence="2" key="1">
    <citation type="submission" date="2022-07" db="EMBL/GenBank/DDBJ databases">
        <authorList>
            <person name="Macas J."/>
            <person name="Novak P."/>
            <person name="Neumann P."/>
        </authorList>
    </citation>
    <scope>NUCLEOTIDE SEQUENCE</scope>
</reference>
<dbReference type="PANTHER" id="PTHR47481:SF35">
    <property type="entry name" value="ZINC FINGER, CCHC-TYPE-RELATED"/>
    <property type="match status" value="1"/>
</dbReference>
<dbReference type="EMBL" id="CAMAPE010000005">
    <property type="protein sequence ID" value="CAH9069058.1"/>
    <property type="molecule type" value="Genomic_DNA"/>
</dbReference>
<feature type="compositionally biased region" description="Low complexity" evidence="1">
    <location>
        <begin position="340"/>
        <end position="354"/>
    </location>
</feature>
<dbReference type="PANTHER" id="PTHR47481">
    <property type="match status" value="1"/>
</dbReference>